<dbReference type="SMART" id="SM00184">
    <property type="entry name" value="RING"/>
    <property type="match status" value="1"/>
</dbReference>
<evidence type="ECO:0000256" key="2">
    <source>
        <dbReference type="ARBA" id="ARBA00022723"/>
    </source>
</evidence>
<reference evidence="8" key="1">
    <citation type="submission" date="2020-05" db="UniProtKB">
        <authorList>
            <consortium name="EnsemblMetazoa"/>
        </authorList>
    </citation>
    <scope>IDENTIFICATION</scope>
    <source>
        <strain evidence="8">BB02</strain>
    </source>
</reference>
<dbReference type="PANTHER" id="PTHR10044:SF139">
    <property type="entry name" value="DEATH-ASSOCIATED INHIBITOR OF APOPTOSIS 2"/>
    <property type="match status" value="1"/>
</dbReference>
<keyword evidence="2" id="KW-0479">Metal-binding</keyword>
<dbReference type="PROSITE" id="PS50089">
    <property type="entry name" value="ZF_RING_2"/>
    <property type="match status" value="1"/>
</dbReference>
<dbReference type="InterPro" id="IPR001841">
    <property type="entry name" value="Znf_RING"/>
</dbReference>
<comment type="similarity">
    <text evidence="1">Belongs to the IAP family.</text>
</comment>
<keyword evidence="4" id="KW-0862">Zinc</keyword>
<dbReference type="EnsemblMetazoa" id="BGLB000216-RB">
    <property type="protein sequence ID" value="BGLB000216-PB"/>
    <property type="gene ID" value="BGLB000216"/>
</dbReference>
<dbReference type="Pfam" id="PF13920">
    <property type="entry name" value="zf-C3HC4_3"/>
    <property type="match status" value="1"/>
</dbReference>
<evidence type="ECO:0000256" key="4">
    <source>
        <dbReference type="ARBA" id="ARBA00022833"/>
    </source>
</evidence>
<dbReference type="STRING" id="6526.A0A2C9JC24"/>
<dbReference type="CDD" id="cd00022">
    <property type="entry name" value="BIR"/>
    <property type="match status" value="1"/>
</dbReference>
<dbReference type="GO" id="GO:0051726">
    <property type="term" value="P:regulation of cell cycle"/>
    <property type="evidence" value="ECO:0007669"/>
    <property type="project" value="TreeGrafter"/>
</dbReference>
<dbReference type="RefSeq" id="XP_013070206.2">
    <property type="nucleotide sequence ID" value="XM_013214752.2"/>
</dbReference>
<gene>
    <name evidence="8" type="primary">106057522</name>
</gene>
<dbReference type="OrthoDB" id="297881at2759"/>
<dbReference type="InterPro" id="IPR013083">
    <property type="entry name" value="Znf_RING/FYVE/PHD"/>
</dbReference>
<sequence length="293" mass="32368">MSLIQSTMAPAGVSTEGNKRPSYSELAVATERPKNRAMVSKKARLQSFQKWSGKQEVKIEDLVSAGFYFTGHEDDDSTRCFACGGIVKDWEATDDAMVEHARHFPSCFFVRQAVGQDFIDTVKALSETDISNSRVKLTKQSDCGLLTNDSQTKHQSDPAVQAVVDLGFDLDTVAKLALSLKTDSCTLTSDQLIDQLYDKSTPSSSPDIKSLTSNSITHCTDSLEILQSQNMELRQISTCKICLDQPVAIVFLPCGHFVTCLECSYELRKCPVCRGIIQGTVRGYLQSRITERL</sequence>
<dbReference type="PROSITE" id="PS50143">
    <property type="entry name" value="BIR_REPEAT_2"/>
    <property type="match status" value="1"/>
</dbReference>
<accession>A0A2C9JC24</accession>
<dbReference type="InterPro" id="IPR001370">
    <property type="entry name" value="BIR_rpt"/>
</dbReference>
<evidence type="ECO:0000313" key="9">
    <source>
        <dbReference type="Proteomes" id="UP000076420"/>
    </source>
</evidence>
<dbReference type="GO" id="GO:0043066">
    <property type="term" value="P:negative regulation of apoptotic process"/>
    <property type="evidence" value="ECO:0007669"/>
    <property type="project" value="TreeGrafter"/>
</dbReference>
<dbReference type="VEuPathDB" id="VectorBase:BGLAX_033774"/>
<feature type="region of interest" description="Disordered" evidence="6">
    <location>
        <begin position="1"/>
        <end position="23"/>
    </location>
</feature>
<dbReference type="Gene3D" id="3.30.40.10">
    <property type="entry name" value="Zinc/RING finger domain, C3HC4 (zinc finger)"/>
    <property type="match status" value="1"/>
</dbReference>
<dbReference type="Gene3D" id="1.10.1170.10">
    <property type="entry name" value="Inhibitor Of Apoptosis Protein (2mihbC-IAP-1), Chain A"/>
    <property type="match status" value="1"/>
</dbReference>
<evidence type="ECO:0000256" key="5">
    <source>
        <dbReference type="PROSITE-ProRule" id="PRU00175"/>
    </source>
</evidence>
<dbReference type="Pfam" id="PF00653">
    <property type="entry name" value="BIR"/>
    <property type="match status" value="1"/>
</dbReference>
<name>A0A2C9JC24_BIOGL</name>
<evidence type="ECO:0000313" key="8">
    <source>
        <dbReference type="EnsemblMetazoa" id="BGLB000216-PB"/>
    </source>
</evidence>
<dbReference type="Proteomes" id="UP000076420">
    <property type="component" value="Unassembled WGS sequence"/>
</dbReference>
<evidence type="ECO:0000256" key="1">
    <source>
        <dbReference type="ARBA" id="ARBA00006672"/>
    </source>
</evidence>
<evidence type="ECO:0000256" key="6">
    <source>
        <dbReference type="SAM" id="MobiDB-lite"/>
    </source>
</evidence>
<dbReference type="FunFam" id="1.10.1170.10:FF:000002">
    <property type="entry name" value="Baculoviral IAP repeat containing 7"/>
    <property type="match status" value="1"/>
</dbReference>
<dbReference type="GO" id="GO:0043027">
    <property type="term" value="F:cysteine-type endopeptidase inhibitor activity involved in apoptotic process"/>
    <property type="evidence" value="ECO:0007669"/>
    <property type="project" value="TreeGrafter"/>
</dbReference>
<proteinExistence type="inferred from homology"/>
<dbReference type="InterPro" id="IPR050784">
    <property type="entry name" value="IAP"/>
</dbReference>
<dbReference type="KEGG" id="bgt:106057522"/>
<dbReference type="PANTHER" id="PTHR10044">
    <property type="entry name" value="INHIBITOR OF APOPTOSIS"/>
    <property type="match status" value="1"/>
</dbReference>
<feature type="domain" description="RING-type" evidence="7">
    <location>
        <begin position="239"/>
        <end position="274"/>
    </location>
</feature>
<dbReference type="GO" id="GO:0005634">
    <property type="term" value="C:nucleus"/>
    <property type="evidence" value="ECO:0007669"/>
    <property type="project" value="TreeGrafter"/>
</dbReference>
<dbReference type="AlphaFoldDB" id="A0A2C9JC24"/>
<dbReference type="SUPFAM" id="SSF57924">
    <property type="entry name" value="Inhibitor of apoptosis (IAP) repeat"/>
    <property type="match status" value="1"/>
</dbReference>
<dbReference type="SMART" id="SM00238">
    <property type="entry name" value="BIR"/>
    <property type="match status" value="1"/>
</dbReference>
<protein>
    <recommendedName>
        <fullName evidence="7">RING-type domain-containing protein</fullName>
    </recommendedName>
</protein>
<dbReference type="VEuPathDB" id="VectorBase:BGLB000216"/>
<evidence type="ECO:0000256" key="3">
    <source>
        <dbReference type="ARBA" id="ARBA00022771"/>
    </source>
</evidence>
<dbReference type="GO" id="GO:0008270">
    <property type="term" value="F:zinc ion binding"/>
    <property type="evidence" value="ECO:0007669"/>
    <property type="project" value="UniProtKB-KW"/>
</dbReference>
<dbReference type="GO" id="GO:0005737">
    <property type="term" value="C:cytoplasm"/>
    <property type="evidence" value="ECO:0007669"/>
    <property type="project" value="TreeGrafter"/>
</dbReference>
<evidence type="ECO:0000259" key="7">
    <source>
        <dbReference type="PROSITE" id="PS50089"/>
    </source>
</evidence>
<keyword evidence="3 5" id="KW-0863">Zinc-finger</keyword>
<organism evidence="8 9">
    <name type="scientific">Biomphalaria glabrata</name>
    <name type="common">Bloodfluke planorb</name>
    <name type="synonym">Freshwater snail</name>
    <dbReference type="NCBI Taxonomy" id="6526"/>
    <lineage>
        <taxon>Eukaryota</taxon>
        <taxon>Metazoa</taxon>
        <taxon>Spiralia</taxon>
        <taxon>Lophotrochozoa</taxon>
        <taxon>Mollusca</taxon>
        <taxon>Gastropoda</taxon>
        <taxon>Heterobranchia</taxon>
        <taxon>Euthyneura</taxon>
        <taxon>Panpulmonata</taxon>
        <taxon>Hygrophila</taxon>
        <taxon>Lymnaeoidea</taxon>
        <taxon>Planorbidae</taxon>
        <taxon>Biomphalaria</taxon>
    </lineage>
</organism>